<dbReference type="EMBL" id="PHUF01000004">
    <property type="protein sequence ID" value="PKB14600.1"/>
    <property type="molecule type" value="Genomic_DNA"/>
</dbReference>
<dbReference type="InterPro" id="IPR051680">
    <property type="entry name" value="ATP-dep_Glu-Cys_Ligase-2"/>
</dbReference>
<dbReference type="PANTHER" id="PTHR34595">
    <property type="entry name" value="BLR5612 PROTEIN"/>
    <property type="match status" value="1"/>
</dbReference>
<dbReference type="PANTHER" id="PTHR34595:SF2">
    <property type="entry name" value="BLR2978 PROTEIN"/>
    <property type="match status" value="1"/>
</dbReference>
<evidence type="ECO:0000313" key="3">
    <source>
        <dbReference type="EMBL" id="PKB14600.1"/>
    </source>
</evidence>
<evidence type="ECO:0000259" key="2">
    <source>
        <dbReference type="Pfam" id="PF14403"/>
    </source>
</evidence>
<reference evidence="3 4" key="1">
    <citation type="submission" date="2017-11" db="EMBL/GenBank/DDBJ databases">
        <title>Genomic Encyclopedia of Type Strains, Phase III (KMG-III): the genomes of soil and plant-associated and newly described type strains.</title>
        <authorList>
            <person name="Whitman W."/>
        </authorList>
    </citation>
    <scope>NUCLEOTIDE SEQUENCE [LARGE SCALE GENOMIC DNA]</scope>
    <source>
        <strain evidence="3 4">CGMCC 1.12274</strain>
    </source>
</reference>
<dbReference type="Pfam" id="PF04168">
    <property type="entry name" value="Alpha-E"/>
    <property type="match status" value="1"/>
</dbReference>
<gene>
    <name evidence="3" type="ORF">B0I00_2198</name>
</gene>
<protein>
    <submittedName>
        <fullName evidence="3">Putative circularly permuted ATP-grasp superfamily protein</fullName>
    </submittedName>
</protein>
<sequence length="825" mass="88996">MGSGAHGSAAAMDPLPQYAPPDPAADIFAAADPSQQASWRAFAAGLAAQGQGKLSELQPHIDHHVEDLGLAFRLTGDEHERAWPLNPMPIFIGATEWAGIEAGLVQRANLLEAVLADIYGPQQLVADGHLPAAVVSGSGGFARRMVGMRPPGGHFLHIYAVDLARGPAGEWRVLADRAQLTIGLGFALENRLAMTRATGGLLASIGTRRLTPFFDALRQGLAADCERAEPRIGILTPGRFNQSYPEQAHLARHLGFSLVEGRDLTVNDGRLYVRTIAGLKRIDALWRWIKTRDSDPLNFDARSQIGVPGLIDAAAHGLVLANWPGAGVIESRAMPAFLPRLSRILFNEPLRLPNAATWWCGGESERAQVLARLDELVISSAFRLPVAGLPDGHTRVGRLLSSAEREQIVAGMALRPMDYTAQEIVSLSTTPIVSGDRFEPRGFTLRAFLARNGEGQWVALPGGFARVSEHGDLRTSLMGLGDISTDVCILDPSPIAPGIAAGPANQAPRRDLGLLPSQAADNLYWLGRYGERAHQIVRIVRTLIEQVGAANERDEAFSTVQRLADLLRGLGAVPPVSTSWQPSRIAAAALSDSKREGSVRGLAASGRQIALLLRDRLTRDSWRAIHRPLPAKLPEDFERIAVLCDDLVERFAAIARLTADGMSRGAAWHFLDMGLCIERASIVLQAVRPLTGGTASSDDLAALLDLVDAQTLYRSRYLASPTLAPVIDLVMLDPAHPRCFAYQVVQIEQHLASLPDRRDDGMLEQPLRLARQLIARIEAVDADGVNEAFVAGLQAALAQLSNAIASRYFLHAEPPSTRETASFLG</sequence>
<dbReference type="InterPro" id="IPR007296">
    <property type="entry name" value="DUF403"/>
</dbReference>
<name>A0A2N0H6T9_9SPHN</name>
<dbReference type="Gene3D" id="3.30.1490.270">
    <property type="match status" value="1"/>
</dbReference>
<evidence type="ECO:0000313" key="4">
    <source>
        <dbReference type="Proteomes" id="UP000232587"/>
    </source>
</evidence>
<accession>A0A2N0H6T9</accession>
<dbReference type="InterPro" id="IPR025841">
    <property type="entry name" value="CP_ATPgrasp_2"/>
</dbReference>
<evidence type="ECO:0000259" key="1">
    <source>
        <dbReference type="Pfam" id="PF04168"/>
    </source>
</evidence>
<dbReference type="AlphaFoldDB" id="A0A2N0H6T9"/>
<dbReference type="Proteomes" id="UP000232587">
    <property type="component" value="Unassembled WGS sequence"/>
</dbReference>
<dbReference type="SUPFAM" id="SSF56059">
    <property type="entry name" value="Glutathione synthetase ATP-binding domain-like"/>
    <property type="match status" value="1"/>
</dbReference>
<proteinExistence type="predicted"/>
<feature type="domain" description="DUF403" evidence="1">
    <location>
        <begin position="515"/>
        <end position="809"/>
    </location>
</feature>
<organism evidence="3 4">
    <name type="scientific">Novosphingobium kunmingense</name>
    <dbReference type="NCBI Taxonomy" id="1211806"/>
    <lineage>
        <taxon>Bacteria</taxon>
        <taxon>Pseudomonadati</taxon>
        <taxon>Pseudomonadota</taxon>
        <taxon>Alphaproteobacteria</taxon>
        <taxon>Sphingomonadales</taxon>
        <taxon>Sphingomonadaceae</taxon>
        <taxon>Novosphingobium</taxon>
    </lineage>
</organism>
<feature type="domain" description="Circularly permuted ATP-grasp type 2" evidence="2">
    <location>
        <begin position="89"/>
        <end position="468"/>
    </location>
</feature>
<dbReference type="Gene3D" id="3.40.50.11290">
    <property type="match status" value="1"/>
</dbReference>
<keyword evidence="4" id="KW-1185">Reference proteome</keyword>
<comment type="caution">
    <text evidence="3">The sequence shown here is derived from an EMBL/GenBank/DDBJ whole genome shotgun (WGS) entry which is preliminary data.</text>
</comment>
<dbReference type="Pfam" id="PF14403">
    <property type="entry name" value="CP_ATPgrasp_2"/>
    <property type="match status" value="1"/>
</dbReference>